<dbReference type="SUPFAM" id="SSF51658">
    <property type="entry name" value="Xylose isomerase-like"/>
    <property type="match status" value="1"/>
</dbReference>
<dbReference type="NCBIfam" id="TIGR00587">
    <property type="entry name" value="nfo"/>
    <property type="match status" value="1"/>
</dbReference>
<dbReference type="GO" id="GO:0005634">
    <property type="term" value="C:nucleus"/>
    <property type="evidence" value="ECO:0007669"/>
    <property type="project" value="TreeGrafter"/>
</dbReference>
<dbReference type="InterPro" id="IPR001719">
    <property type="entry name" value="AP_endonuc_2"/>
</dbReference>
<dbReference type="PROSITE" id="PS00731">
    <property type="entry name" value="AP_NUCLEASE_F2_3"/>
    <property type="match status" value="1"/>
</dbReference>
<dbReference type="Gene3D" id="3.20.20.150">
    <property type="entry name" value="Divalent-metal-dependent TIM barrel enzymes"/>
    <property type="match status" value="1"/>
</dbReference>
<dbReference type="FunFam" id="3.20.20.150:FF:000001">
    <property type="entry name" value="Probable endonuclease 4"/>
    <property type="match status" value="1"/>
</dbReference>
<dbReference type="HAMAP" id="MF_00152">
    <property type="entry name" value="Nfo"/>
    <property type="match status" value="1"/>
</dbReference>
<evidence type="ECO:0000256" key="7">
    <source>
        <dbReference type="ARBA" id="ARBA00023204"/>
    </source>
</evidence>
<dbReference type="EMBL" id="CAJNOK010003059">
    <property type="protein sequence ID" value="CAF0886305.1"/>
    <property type="molecule type" value="Genomic_DNA"/>
</dbReference>
<dbReference type="GO" id="GO:0003906">
    <property type="term" value="F:DNA-(apurinic or apyrimidinic site) endonuclease activity"/>
    <property type="evidence" value="ECO:0007669"/>
    <property type="project" value="TreeGrafter"/>
</dbReference>
<dbReference type="GO" id="GO:0008081">
    <property type="term" value="F:phosphoric diester hydrolase activity"/>
    <property type="evidence" value="ECO:0007669"/>
    <property type="project" value="TreeGrafter"/>
</dbReference>
<comment type="cofactor">
    <cofactor evidence="1">
        <name>Zn(2+)</name>
        <dbReference type="ChEBI" id="CHEBI:29105"/>
    </cofactor>
</comment>
<dbReference type="EMBL" id="CAJOBA010003060">
    <property type="protein sequence ID" value="CAF3669242.1"/>
    <property type="molecule type" value="Genomic_DNA"/>
</dbReference>
<keyword evidence="3" id="KW-0479">Metal-binding</keyword>
<keyword evidence="13" id="KW-1185">Reference proteome</keyword>
<dbReference type="PROSITE" id="PS51432">
    <property type="entry name" value="AP_NUCLEASE_F2_4"/>
    <property type="match status" value="1"/>
</dbReference>
<dbReference type="GO" id="GO:0005739">
    <property type="term" value="C:mitochondrion"/>
    <property type="evidence" value="ECO:0007669"/>
    <property type="project" value="TreeGrafter"/>
</dbReference>
<keyword evidence="6" id="KW-0862">Zinc</keyword>
<dbReference type="InterPro" id="IPR013022">
    <property type="entry name" value="Xyl_isomerase-like_TIM-brl"/>
</dbReference>
<dbReference type="PANTHER" id="PTHR21445:SF0">
    <property type="entry name" value="APURINIC-APYRIMIDINIC ENDONUCLEASE"/>
    <property type="match status" value="1"/>
</dbReference>
<gene>
    <name evidence="10" type="ORF">GPM918_LOCUS10892</name>
    <name evidence="9" type="ORF">OVA965_LOCUS8888</name>
    <name evidence="12" type="ORF">SRO942_LOCUS10893</name>
    <name evidence="11" type="ORF">TMI583_LOCUS8884</name>
</gene>
<evidence type="ECO:0000313" key="11">
    <source>
        <dbReference type="EMBL" id="CAF3669242.1"/>
    </source>
</evidence>
<dbReference type="NCBIfam" id="NF002199">
    <property type="entry name" value="PRK01060.1-4"/>
    <property type="match status" value="1"/>
</dbReference>
<accession>A0A814CK45</accession>
<protein>
    <recommendedName>
        <fullName evidence="8">Xylose isomerase-like TIM barrel domain-containing protein</fullName>
    </recommendedName>
</protein>
<dbReference type="GO" id="GO:0008270">
    <property type="term" value="F:zinc ion binding"/>
    <property type="evidence" value="ECO:0007669"/>
    <property type="project" value="InterPro"/>
</dbReference>
<dbReference type="Proteomes" id="UP000663829">
    <property type="component" value="Unassembled WGS sequence"/>
</dbReference>
<evidence type="ECO:0000256" key="2">
    <source>
        <dbReference type="ARBA" id="ARBA00005340"/>
    </source>
</evidence>
<sequence>MIAHCPGCGYSIMWRQSVYSHVASSAACLLIIFKSNQLNIHFCYVINKFCLLEMPNGKKSNKRRHEQISEPEKQTVLKQTKRVVTKTFTSQIDLAQENDSFKENDSDCCCSSSEKKVDFVQLEMKLVVQKFGPLSKAKALKLVTPYFNDPGQDKIIKSNMFIGAHVSVKGGVDNAIENIQKLNGRAVAMFLRSQRQWNAKPLTDAVATNFRTLCEKYNFKSHQILPHGIYLMNCGSPDAKLRKQSADCLLSDFQRCEKLGITMLNFHPGSSTGKTPIDSSIKHIAEAVNLVLSKTKGVTAVLENMCRQGYTIGGDFHELRSIIDLVDDKSRVGVCLDTCHAFAAGYDLSNEDGYNSMMNEFESIIGIKYLKGLHLNDSKGECNSHLDRHEHIGFGHIGLDGFRRIMNDKRFCNIPMVLETPPDDGVLYENEIRLLYNLIE</sequence>
<keyword evidence="4" id="KW-0227">DNA damage</keyword>
<dbReference type="AlphaFoldDB" id="A0A814CK45"/>
<dbReference type="GO" id="GO:0006284">
    <property type="term" value="P:base-excision repair"/>
    <property type="evidence" value="ECO:0007669"/>
    <property type="project" value="TreeGrafter"/>
</dbReference>
<dbReference type="PROSITE" id="PS00729">
    <property type="entry name" value="AP_NUCLEASE_F2_1"/>
    <property type="match status" value="1"/>
</dbReference>
<evidence type="ECO:0000259" key="8">
    <source>
        <dbReference type="Pfam" id="PF01261"/>
    </source>
</evidence>
<dbReference type="PANTHER" id="PTHR21445">
    <property type="entry name" value="ENDONUCLEASE IV ENDODEOXYRIBONUCLEASE IV"/>
    <property type="match status" value="1"/>
</dbReference>
<comment type="caution">
    <text evidence="10">The sequence shown here is derived from an EMBL/GenBank/DDBJ whole genome shotgun (WGS) entry which is preliminary data.</text>
</comment>
<dbReference type="Pfam" id="PF01261">
    <property type="entry name" value="AP_endonuc_2"/>
    <property type="match status" value="1"/>
</dbReference>
<evidence type="ECO:0000313" key="12">
    <source>
        <dbReference type="EMBL" id="CAF3720696.1"/>
    </source>
</evidence>
<keyword evidence="5" id="KW-0378">Hydrolase</keyword>
<evidence type="ECO:0000313" key="9">
    <source>
        <dbReference type="EMBL" id="CAF0886305.1"/>
    </source>
</evidence>
<dbReference type="SMART" id="SM00518">
    <property type="entry name" value="AP2Ec"/>
    <property type="match status" value="1"/>
</dbReference>
<dbReference type="GO" id="GO:0003677">
    <property type="term" value="F:DNA binding"/>
    <property type="evidence" value="ECO:0007669"/>
    <property type="project" value="InterPro"/>
</dbReference>
<organism evidence="10 13">
    <name type="scientific">Didymodactylos carnosus</name>
    <dbReference type="NCBI Taxonomy" id="1234261"/>
    <lineage>
        <taxon>Eukaryota</taxon>
        <taxon>Metazoa</taxon>
        <taxon>Spiralia</taxon>
        <taxon>Gnathifera</taxon>
        <taxon>Rotifera</taxon>
        <taxon>Eurotatoria</taxon>
        <taxon>Bdelloidea</taxon>
        <taxon>Philodinida</taxon>
        <taxon>Philodinidae</taxon>
        <taxon>Didymodactylos</taxon>
    </lineage>
</organism>
<evidence type="ECO:0000313" key="13">
    <source>
        <dbReference type="Proteomes" id="UP000663829"/>
    </source>
</evidence>
<dbReference type="EMBL" id="CAJOBC010002194">
    <property type="protein sequence ID" value="CAF3720696.1"/>
    <property type="molecule type" value="Genomic_DNA"/>
</dbReference>
<dbReference type="CDD" id="cd00019">
    <property type="entry name" value="AP2Ec"/>
    <property type="match status" value="1"/>
</dbReference>
<name>A0A814CK45_9BILA</name>
<evidence type="ECO:0000256" key="4">
    <source>
        <dbReference type="ARBA" id="ARBA00022763"/>
    </source>
</evidence>
<dbReference type="Proteomes" id="UP000682733">
    <property type="component" value="Unassembled WGS sequence"/>
</dbReference>
<evidence type="ECO:0000313" key="10">
    <source>
        <dbReference type="EMBL" id="CAF0944428.1"/>
    </source>
</evidence>
<evidence type="ECO:0000256" key="3">
    <source>
        <dbReference type="ARBA" id="ARBA00022723"/>
    </source>
</evidence>
<evidence type="ECO:0000256" key="6">
    <source>
        <dbReference type="ARBA" id="ARBA00022833"/>
    </source>
</evidence>
<evidence type="ECO:0000256" key="5">
    <source>
        <dbReference type="ARBA" id="ARBA00022801"/>
    </source>
</evidence>
<keyword evidence="7" id="KW-0234">DNA repair</keyword>
<feature type="domain" description="Xylose isomerase-like TIM barrel" evidence="8">
    <location>
        <begin position="177"/>
        <end position="435"/>
    </location>
</feature>
<dbReference type="InterPro" id="IPR018246">
    <property type="entry name" value="AP_endonuc_F2_Zn_BS"/>
</dbReference>
<dbReference type="Proteomes" id="UP000677228">
    <property type="component" value="Unassembled WGS sequence"/>
</dbReference>
<reference evidence="10" key="1">
    <citation type="submission" date="2021-02" db="EMBL/GenBank/DDBJ databases">
        <authorList>
            <person name="Nowell W R."/>
        </authorList>
    </citation>
    <scope>NUCLEOTIDE SEQUENCE</scope>
</reference>
<evidence type="ECO:0000256" key="1">
    <source>
        <dbReference type="ARBA" id="ARBA00001947"/>
    </source>
</evidence>
<dbReference type="Proteomes" id="UP000681722">
    <property type="component" value="Unassembled WGS sequence"/>
</dbReference>
<comment type="similarity">
    <text evidence="2">Belongs to the AP endonuclease 2 family.</text>
</comment>
<dbReference type="OrthoDB" id="7663182at2759"/>
<dbReference type="InterPro" id="IPR036237">
    <property type="entry name" value="Xyl_isomerase-like_sf"/>
</dbReference>
<proteinExistence type="inferred from homology"/>
<dbReference type="PROSITE" id="PS00730">
    <property type="entry name" value="AP_NUCLEASE_F2_2"/>
    <property type="match status" value="1"/>
</dbReference>
<dbReference type="EMBL" id="CAJNOQ010002194">
    <property type="protein sequence ID" value="CAF0944428.1"/>
    <property type="molecule type" value="Genomic_DNA"/>
</dbReference>